<dbReference type="Gene3D" id="1.25.40.10">
    <property type="entry name" value="Tetratricopeptide repeat domain"/>
    <property type="match status" value="2"/>
</dbReference>
<dbReference type="Proteomes" id="UP001161247">
    <property type="component" value="Chromosome 5"/>
</dbReference>
<dbReference type="InterPro" id="IPR019734">
    <property type="entry name" value="TPR_rpt"/>
</dbReference>
<accession>A0AAV1DJZ4</accession>
<dbReference type="SUPFAM" id="SSF48452">
    <property type="entry name" value="TPR-like"/>
    <property type="match status" value="1"/>
</dbReference>
<dbReference type="PANTHER" id="PTHR47459">
    <property type="entry name" value="KINESIN LIGHT CHAIN-RELATED"/>
    <property type="match status" value="1"/>
</dbReference>
<reference evidence="1" key="1">
    <citation type="submission" date="2023-03" db="EMBL/GenBank/DDBJ databases">
        <authorList>
            <person name="Julca I."/>
        </authorList>
    </citation>
    <scope>NUCLEOTIDE SEQUENCE</scope>
</reference>
<organism evidence="1 2">
    <name type="scientific">Oldenlandia corymbosa var. corymbosa</name>
    <dbReference type="NCBI Taxonomy" id="529605"/>
    <lineage>
        <taxon>Eukaryota</taxon>
        <taxon>Viridiplantae</taxon>
        <taxon>Streptophyta</taxon>
        <taxon>Embryophyta</taxon>
        <taxon>Tracheophyta</taxon>
        <taxon>Spermatophyta</taxon>
        <taxon>Magnoliopsida</taxon>
        <taxon>eudicotyledons</taxon>
        <taxon>Gunneridae</taxon>
        <taxon>Pentapetalae</taxon>
        <taxon>asterids</taxon>
        <taxon>lamiids</taxon>
        <taxon>Gentianales</taxon>
        <taxon>Rubiaceae</taxon>
        <taxon>Rubioideae</taxon>
        <taxon>Spermacoceae</taxon>
        <taxon>Hedyotis-Oldenlandia complex</taxon>
        <taxon>Oldenlandia</taxon>
    </lineage>
</organism>
<dbReference type="SMART" id="SM00028">
    <property type="entry name" value="TPR"/>
    <property type="match status" value="4"/>
</dbReference>
<dbReference type="PANTHER" id="PTHR47459:SF1">
    <property type="entry name" value="KINESIN LIGHT CHAIN-RELATED"/>
    <property type="match status" value="1"/>
</dbReference>
<evidence type="ECO:0000313" key="2">
    <source>
        <dbReference type="Proteomes" id="UP001161247"/>
    </source>
</evidence>
<sequence length="416" mass="47071">MRKASSLLLPQFRRPLNKTHFPFIPGGGDSFSGLHSLPSFPIPGLNGLEPHSISTKHFEGSFVPNFMKMEFLSRKFCTRAFEIEEKKDLFMREFQSAKTVAEKLVIFEEMESMFEDDEEYIAGGYWSMGRELPTEAKDPEKALTFATRAVELFDKGDNELSLELVLCLNLLGQVYEELNWLHDALGCFKRALGILDSMKENDTGDFWSTLNRTHCLLLHIKRKIGRNEEAVNHLAKSLEIREKKLAEKPKVLGFAYMDLAEEYANLSKFKEALPFGLKALDIHIGLGSNPNIVALVRRLLAKIYTGLKELEKASEQVKVSLELSESGAGSDALDSMIDAAKVLIDSGRYQNAMEILEAPLTCAYKLNKVVPLVIPELQLKIDEARKLWRICEEKGFQRLHYEGNELLDLGKGPNIR</sequence>
<dbReference type="AlphaFoldDB" id="A0AAV1DJZ4"/>
<dbReference type="Pfam" id="PF13181">
    <property type="entry name" value="TPR_8"/>
    <property type="match status" value="1"/>
</dbReference>
<name>A0AAV1DJZ4_OLDCO</name>
<proteinExistence type="predicted"/>
<dbReference type="EMBL" id="OX459122">
    <property type="protein sequence ID" value="CAI9107656.1"/>
    <property type="molecule type" value="Genomic_DNA"/>
</dbReference>
<protein>
    <submittedName>
        <fullName evidence="1">OLC1v1007064C1</fullName>
    </submittedName>
</protein>
<gene>
    <name evidence="1" type="ORF">OLC1_LOCUS15915</name>
</gene>
<dbReference type="InterPro" id="IPR011990">
    <property type="entry name" value="TPR-like_helical_dom_sf"/>
</dbReference>
<keyword evidence="2" id="KW-1185">Reference proteome</keyword>
<evidence type="ECO:0000313" key="1">
    <source>
        <dbReference type="EMBL" id="CAI9107656.1"/>
    </source>
</evidence>